<dbReference type="Proteomes" id="UP000237271">
    <property type="component" value="Unassembled WGS sequence"/>
</dbReference>
<name>A0A2P4X6V0_9STRA</name>
<comment type="caution">
    <text evidence="1">The sequence shown here is derived from an EMBL/GenBank/DDBJ whole genome shotgun (WGS) entry which is preliminary data.</text>
</comment>
<protein>
    <submittedName>
        <fullName evidence="1">Pogo transposable element with KRAB domainlike</fullName>
    </submittedName>
</protein>
<organism evidence="1 2">
    <name type="scientific">Phytophthora palmivora</name>
    <dbReference type="NCBI Taxonomy" id="4796"/>
    <lineage>
        <taxon>Eukaryota</taxon>
        <taxon>Sar</taxon>
        <taxon>Stramenopiles</taxon>
        <taxon>Oomycota</taxon>
        <taxon>Peronosporomycetes</taxon>
        <taxon>Peronosporales</taxon>
        <taxon>Peronosporaceae</taxon>
        <taxon>Phytophthora</taxon>
    </lineage>
</organism>
<dbReference type="OrthoDB" id="120320at2759"/>
<sequence>MNEGKHLVWDSMRAHISKDLKAKCSTRNNSILAPYLEAGDITIYKTFKDMVYIKINAWKESDKVEYTRFGNPRMASVAVVYSRTVNISIGATGFGDDYMEWHVAQHDEYGEKFCEKWGDADATQEVSATSSNLGVT</sequence>
<proteinExistence type="predicted"/>
<evidence type="ECO:0000313" key="2">
    <source>
        <dbReference type="Proteomes" id="UP000237271"/>
    </source>
</evidence>
<gene>
    <name evidence="1" type="ORF">PHPALM_29739</name>
</gene>
<accession>A0A2P4X6V0</accession>
<evidence type="ECO:0000313" key="1">
    <source>
        <dbReference type="EMBL" id="POM61271.1"/>
    </source>
</evidence>
<dbReference type="EMBL" id="NCKW01016129">
    <property type="protein sequence ID" value="POM61271.1"/>
    <property type="molecule type" value="Genomic_DNA"/>
</dbReference>
<dbReference type="AlphaFoldDB" id="A0A2P4X6V0"/>
<reference evidence="1 2" key="1">
    <citation type="journal article" date="2017" name="Genome Biol. Evol.">
        <title>Phytophthora megakarya and P. palmivora, closely related causal agents of cacao black pod rot, underwent increases in genome sizes and gene numbers by different mechanisms.</title>
        <authorList>
            <person name="Ali S.S."/>
            <person name="Shao J."/>
            <person name="Lary D.J."/>
            <person name="Kronmiller B."/>
            <person name="Shen D."/>
            <person name="Strem M.D."/>
            <person name="Amoako-Attah I."/>
            <person name="Akrofi A.Y."/>
            <person name="Begoude B.A."/>
            <person name="Ten Hoopen G.M."/>
            <person name="Coulibaly K."/>
            <person name="Kebe B.I."/>
            <person name="Melnick R.L."/>
            <person name="Guiltinan M.J."/>
            <person name="Tyler B.M."/>
            <person name="Meinhardt L.W."/>
            <person name="Bailey B.A."/>
        </authorList>
    </citation>
    <scope>NUCLEOTIDE SEQUENCE [LARGE SCALE GENOMIC DNA]</scope>
    <source>
        <strain evidence="2">sbr112.9</strain>
    </source>
</reference>
<keyword evidence="2" id="KW-1185">Reference proteome</keyword>